<dbReference type="SUPFAM" id="SSF74853">
    <property type="entry name" value="Lamin A/C globular tail domain"/>
    <property type="match status" value="1"/>
</dbReference>
<dbReference type="InterPro" id="IPR013424">
    <property type="entry name" value="Ice-binding_C"/>
</dbReference>
<dbReference type="Proteomes" id="UP000603141">
    <property type="component" value="Unassembled WGS sequence"/>
</dbReference>
<dbReference type="Gene3D" id="2.60.40.1260">
    <property type="entry name" value="Lamin Tail domain"/>
    <property type="match status" value="1"/>
</dbReference>
<dbReference type="InterPro" id="IPR001322">
    <property type="entry name" value="Lamin_tail_dom"/>
</dbReference>
<keyword evidence="1" id="KW-0732">Signal</keyword>
<reference evidence="3" key="1">
    <citation type="submission" date="2021-01" db="EMBL/GenBank/DDBJ databases">
        <title>Modified the classification status of verrucomicrobia.</title>
        <authorList>
            <person name="Feng X."/>
        </authorList>
    </citation>
    <scope>NUCLEOTIDE SEQUENCE</scope>
    <source>
        <strain evidence="3">KCTC 22041</strain>
    </source>
</reference>
<name>A0A934S344_9BACT</name>
<dbReference type="PROSITE" id="PS51841">
    <property type="entry name" value="LTD"/>
    <property type="match status" value="1"/>
</dbReference>
<gene>
    <name evidence="3" type="ORF">JIN85_04070</name>
</gene>
<dbReference type="InterPro" id="IPR036415">
    <property type="entry name" value="Lamin_tail_dom_sf"/>
</dbReference>
<accession>A0A934S344</accession>
<comment type="caution">
    <text evidence="3">The sequence shown here is derived from an EMBL/GenBank/DDBJ whole genome shotgun (WGS) entry which is preliminary data.</text>
</comment>
<evidence type="ECO:0000313" key="4">
    <source>
        <dbReference type="Proteomes" id="UP000603141"/>
    </source>
</evidence>
<sequence>MKLKLLSLAAFAAFIPASQAAMVITEWMYSGDDGEYIEFTNTGDTAIDLTGWSYDDDSETPGGFDLSAFGVVQPGQSVIITEADAADFIAAWSLDSSVLVLGGYTNSLGRNDEINLYDGTTLVDQLTFGDEDFAGSIRTQGVSGVTDPSNYGTNDVASWYLSSETDGISWTSANGDVGSPGVAVVPEPTVSLLSGLAISFLAFGRKRRA</sequence>
<feature type="chain" id="PRO_5037864521" evidence="1">
    <location>
        <begin position="21"/>
        <end position="209"/>
    </location>
</feature>
<organism evidence="3 4">
    <name type="scientific">Luteolibacter pohnpeiensis</name>
    <dbReference type="NCBI Taxonomy" id="454153"/>
    <lineage>
        <taxon>Bacteria</taxon>
        <taxon>Pseudomonadati</taxon>
        <taxon>Verrucomicrobiota</taxon>
        <taxon>Verrucomicrobiia</taxon>
        <taxon>Verrucomicrobiales</taxon>
        <taxon>Verrucomicrobiaceae</taxon>
        <taxon>Luteolibacter</taxon>
    </lineage>
</organism>
<evidence type="ECO:0000259" key="2">
    <source>
        <dbReference type="PROSITE" id="PS51841"/>
    </source>
</evidence>
<dbReference type="EMBL" id="JAENIJ010000004">
    <property type="protein sequence ID" value="MBK1881576.1"/>
    <property type="molecule type" value="Genomic_DNA"/>
</dbReference>
<dbReference type="RefSeq" id="WP_200267902.1">
    <property type="nucleotide sequence ID" value="NZ_JAENIJ010000004.1"/>
</dbReference>
<evidence type="ECO:0000313" key="3">
    <source>
        <dbReference type="EMBL" id="MBK1881576.1"/>
    </source>
</evidence>
<feature type="signal peptide" evidence="1">
    <location>
        <begin position="1"/>
        <end position="20"/>
    </location>
</feature>
<proteinExistence type="predicted"/>
<evidence type="ECO:0000256" key="1">
    <source>
        <dbReference type="SAM" id="SignalP"/>
    </source>
</evidence>
<dbReference type="AlphaFoldDB" id="A0A934S344"/>
<protein>
    <submittedName>
        <fullName evidence="3">Lamin tail domain-containing protein</fullName>
    </submittedName>
</protein>
<dbReference type="Pfam" id="PF00932">
    <property type="entry name" value="LTD"/>
    <property type="match status" value="1"/>
</dbReference>
<keyword evidence="4" id="KW-1185">Reference proteome</keyword>
<feature type="domain" description="LTD" evidence="2">
    <location>
        <begin position="9"/>
        <end position="130"/>
    </location>
</feature>
<dbReference type="NCBIfam" id="TIGR02595">
    <property type="entry name" value="PEP_CTERM"/>
    <property type="match status" value="1"/>
</dbReference>